<dbReference type="InterPro" id="IPR002889">
    <property type="entry name" value="WSC_carb-bd"/>
</dbReference>
<dbReference type="AlphaFoldDB" id="A0A0N1H2V2"/>
<keyword evidence="2" id="KW-0472">Membrane</keyword>
<feature type="compositionally biased region" description="Polar residues" evidence="1">
    <location>
        <begin position="340"/>
        <end position="349"/>
    </location>
</feature>
<evidence type="ECO:0000256" key="1">
    <source>
        <dbReference type="SAM" id="MobiDB-lite"/>
    </source>
</evidence>
<dbReference type="GeneID" id="28736751"/>
<feature type="region of interest" description="Disordered" evidence="1">
    <location>
        <begin position="361"/>
        <end position="383"/>
    </location>
</feature>
<protein>
    <recommendedName>
        <fullName evidence="3">WSC domain-containing protein</fullName>
    </recommendedName>
</protein>
<dbReference type="VEuPathDB" id="FungiDB:AB675_4713"/>
<dbReference type="STRING" id="1664694.A0A0N1H2V2"/>
<feature type="region of interest" description="Disordered" evidence="1">
    <location>
        <begin position="323"/>
        <end position="349"/>
    </location>
</feature>
<dbReference type="RefSeq" id="XP_017998918.1">
    <property type="nucleotide sequence ID" value="XM_018144873.1"/>
</dbReference>
<evidence type="ECO:0000259" key="3">
    <source>
        <dbReference type="PROSITE" id="PS51212"/>
    </source>
</evidence>
<dbReference type="EMBL" id="LFJN01000016">
    <property type="protein sequence ID" value="KPI38955.1"/>
    <property type="molecule type" value="Genomic_DNA"/>
</dbReference>
<evidence type="ECO:0000313" key="5">
    <source>
        <dbReference type="Proteomes" id="UP000038010"/>
    </source>
</evidence>
<dbReference type="PROSITE" id="PS51212">
    <property type="entry name" value="WSC"/>
    <property type="match status" value="1"/>
</dbReference>
<dbReference type="Proteomes" id="UP000038010">
    <property type="component" value="Unassembled WGS sequence"/>
</dbReference>
<proteinExistence type="predicted"/>
<gene>
    <name evidence="4" type="ORF">AB675_4713</name>
</gene>
<keyword evidence="2" id="KW-1133">Transmembrane helix</keyword>
<feature type="transmembrane region" description="Helical" evidence="2">
    <location>
        <begin position="194"/>
        <end position="220"/>
    </location>
</feature>
<dbReference type="OrthoDB" id="2537459at2759"/>
<sequence>MSNGLCQTQCVAEYAYAVIIGRNCYCSNDVPARQVDTEDCHDPCPGYPPDYCGNATAGYYAYFNLGRAASATVQLSTASRSLGSLVFGSVTTISSAAPSTSAPTSTSTDTSSSILAIQQYIQSALSTQSGPDATDACFLNAGNTRYTSPSWYQNAPTEVQSYFSSTHQDSSATCASLAETLFANNTRHGLSKGALAGIIVGSVLGALLLAALAILLCLCLRRRKRRSAERDSMDEKMSESHKGVAAAAMPTQFDNEHSSEHDFDDHMAVHDTIVHHGPTYHTETTITPSTAATVTTEHRPSSPFFGSPASRTAVAAAALAWARENEHGSSPPRAPAHVENSATESGASSVYETPFEAPQQQHMFSPTHNGHQTTRPEPPARTNTAQDSYILHQQSPYPAPPASELPAATHNEQTIPRKPVGILKNSINDYDSNGRRRRDSEKYTFYNDDQGDDDEHTFHAR</sequence>
<evidence type="ECO:0000256" key="2">
    <source>
        <dbReference type="SAM" id="Phobius"/>
    </source>
</evidence>
<accession>A0A0N1H2V2</accession>
<feature type="compositionally biased region" description="Basic and acidic residues" evidence="1">
    <location>
        <begin position="432"/>
        <end position="442"/>
    </location>
</feature>
<keyword evidence="5" id="KW-1185">Reference proteome</keyword>
<feature type="region of interest" description="Disordered" evidence="1">
    <location>
        <begin position="412"/>
        <end position="461"/>
    </location>
</feature>
<organism evidence="4 5">
    <name type="scientific">Cyphellophora attinorum</name>
    <dbReference type="NCBI Taxonomy" id="1664694"/>
    <lineage>
        <taxon>Eukaryota</taxon>
        <taxon>Fungi</taxon>
        <taxon>Dikarya</taxon>
        <taxon>Ascomycota</taxon>
        <taxon>Pezizomycotina</taxon>
        <taxon>Eurotiomycetes</taxon>
        <taxon>Chaetothyriomycetidae</taxon>
        <taxon>Chaetothyriales</taxon>
        <taxon>Cyphellophoraceae</taxon>
        <taxon>Cyphellophora</taxon>
    </lineage>
</organism>
<keyword evidence="2" id="KW-0812">Transmembrane</keyword>
<name>A0A0N1H2V2_9EURO</name>
<reference evidence="4 5" key="1">
    <citation type="submission" date="2015-06" db="EMBL/GenBank/DDBJ databases">
        <title>Draft genome of the ant-associated black yeast Phialophora attae CBS 131958.</title>
        <authorList>
            <person name="Moreno L.F."/>
            <person name="Stielow B.J."/>
            <person name="de Hoog S."/>
            <person name="Vicente V.A."/>
            <person name="Weiss V.A."/>
            <person name="de Vries M."/>
            <person name="Cruz L.M."/>
            <person name="Souza E.M."/>
        </authorList>
    </citation>
    <scope>NUCLEOTIDE SEQUENCE [LARGE SCALE GENOMIC DNA]</scope>
    <source>
        <strain evidence="4 5">CBS 131958</strain>
    </source>
</reference>
<evidence type="ECO:0000313" key="4">
    <source>
        <dbReference type="EMBL" id="KPI38955.1"/>
    </source>
</evidence>
<dbReference type="Pfam" id="PF01822">
    <property type="entry name" value="WSC"/>
    <property type="match status" value="1"/>
</dbReference>
<feature type="domain" description="WSC" evidence="3">
    <location>
        <begin position="1"/>
        <end position="66"/>
    </location>
</feature>
<comment type="caution">
    <text evidence="4">The sequence shown here is derived from an EMBL/GenBank/DDBJ whole genome shotgun (WGS) entry which is preliminary data.</text>
</comment>